<proteinExistence type="predicted"/>
<dbReference type="Proteomes" id="UP001150603">
    <property type="component" value="Unassembled WGS sequence"/>
</dbReference>
<feature type="non-terminal residue" evidence="1">
    <location>
        <position position="191"/>
    </location>
</feature>
<comment type="caution">
    <text evidence="1">The sequence shown here is derived from an EMBL/GenBank/DDBJ whole genome shotgun (WGS) entry which is preliminary data.</text>
</comment>
<organism evidence="1 2">
    <name type="scientific">Linderina macrospora</name>
    <dbReference type="NCBI Taxonomy" id="4868"/>
    <lineage>
        <taxon>Eukaryota</taxon>
        <taxon>Fungi</taxon>
        <taxon>Fungi incertae sedis</taxon>
        <taxon>Zoopagomycota</taxon>
        <taxon>Kickxellomycotina</taxon>
        <taxon>Kickxellomycetes</taxon>
        <taxon>Kickxellales</taxon>
        <taxon>Kickxellaceae</taxon>
        <taxon>Linderina</taxon>
    </lineage>
</organism>
<protein>
    <submittedName>
        <fullName evidence="1">Uncharacterized protein</fullName>
    </submittedName>
</protein>
<accession>A0ACC1J557</accession>
<name>A0ACC1J557_9FUNG</name>
<evidence type="ECO:0000313" key="2">
    <source>
        <dbReference type="Proteomes" id="UP001150603"/>
    </source>
</evidence>
<sequence length="191" mass="21357">MATNTERMPVFFVSHGGPNLLDDNEYPYDEPVAKGLRAIGDQIKALNPRGMVIVSGHWEAGRNTLQVNSKSAIPQPLIYDFYNFPAWMYREQFEHKVDPSLTQRVIELVAQNNVEIEAVDRGLDHGVWVAMKKAGLANADFPITQLSLYHSDSMEDHVRLGEFLQPLRDEGIVVVGSGMAVHNLRDLFGPG</sequence>
<dbReference type="EMBL" id="JANBPW010003277">
    <property type="protein sequence ID" value="KAJ1938139.1"/>
    <property type="molecule type" value="Genomic_DNA"/>
</dbReference>
<gene>
    <name evidence="1" type="ORF">FBU59_004536</name>
</gene>
<reference evidence="1" key="1">
    <citation type="submission" date="2022-07" db="EMBL/GenBank/DDBJ databases">
        <title>Phylogenomic reconstructions and comparative analyses of Kickxellomycotina fungi.</title>
        <authorList>
            <person name="Reynolds N.K."/>
            <person name="Stajich J.E."/>
            <person name="Barry K."/>
            <person name="Grigoriev I.V."/>
            <person name="Crous P."/>
            <person name="Smith M.E."/>
        </authorList>
    </citation>
    <scope>NUCLEOTIDE SEQUENCE</scope>
    <source>
        <strain evidence="1">NRRL 5244</strain>
    </source>
</reference>
<keyword evidence="2" id="KW-1185">Reference proteome</keyword>
<evidence type="ECO:0000313" key="1">
    <source>
        <dbReference type="EMBL" id="KAJ1938139.1"/>
    </source>
</evidence>